<dbReference type="AlphaFoldDB" id="A0A916U9I8"/>
<dbReference type="SUPFAM" id="SSF52172">
    <property type="entry name" value="CheY-like"/>
    <property type="match status" value="1"/>
</dbReference>
<protein>
    <recommendedName>
        <fullName evidence="4">Response regulatory domain-containing protein</fullName>
    </recommendedName>
</protein>
<dbReference type="GO" id="GO:0000160">
    <property type="term" value="P:phosphorelay signal transduction system"/>
    <property type="evidence" value="ECO:0007669"/>
    <property type="project" value="UniProtKB-KW"/>
</dbReference>
<dbReference type="CDD" id="cd00156">
    <property type="entry name" value="REC"/>
    <property type="match status" value="1"/>
</dbReference>
<gene>
    <name evidence="5" type="ORF">GCM10011387_17930</name>
</gene>
<dbReference type="PANTHER" id="PTHR44591">
    <property type="entry name" value="STRESS RESPONSE REGULATOR PROTEIN 1"/>
    <property type="match status" value="1"/>
</dbReference>
<dbReference type="InterPro" id="IPR050595">
    <property type="entry name" value="Bact_response_regulator"/>
</dbReference>
<evidence type="ECO:0000313" key="6">
    <source>
        <dbReference type="Proteomes" id="UP000651668"/>
    </source>
</evidence>
<dbReference type="Proteomes" id="UP000651668">
    <property type="component" value="Unassembled WGS sequence"/>
</dbReference>
<proteinExistence type="predicted"/>
<dbReference type="InterPro" id="IPR011006">
    <property type="entry name" value="CheY-like_superfamily"/>
</dbReference>
<evidence type="ECO:0000259" key="4">
    <source>
        <dbReference type="PROSITE" id="PS50110"/>
    </source>
</evidence>
<reference evidence="5" key="1">
    <citation type="journal article" date="2014" name="Int. J. Syst. Evol. Microbiol.">
        <title>Complete genome sequence of Corynebacterium casei LMG S-19264T (=DSM 44701T), isolated from a smear-ripened cheese.</title>
        <authorList>
            <consortium name="US DOE Joint Genome Institute (JGI-PGF)"/>
            <person name="Walter F."/>
            <person name="Albersmeier A."/>
            <person name="Kalinowski J."/>
            <person name="Ruckert C."/>
        </authorList>
    </citation>
    <scope>NUCLEOTIDE SEQUENCE</scope>
    <source>
        <strain evidence="5">CGMCC 1.15343</strain>
    </source>
</reference>
<keyword evidence="6" id="KW-1185">Reference proteome</keyword>
<feature type="domain" description="Response regulatory" evidence="4">
    <location>
        <begin position="4"/>
        <end position="118"/>
    </location>
</feature>
<reference evidence="5" key="2">
    <citation type="submission" date="2020-09" db="EMBL/GenBank/DDBJ databases">
        <authorList>
            <person name="Sun Q."/>
            <person name="Zhou Y."/>
        </authorList>
    </citation>
    <scope>NUCLEOTIDE SEQUENCE</scope>
    <source>
        <strain evidence="5">CGMCC 1.15343</strain>
    </source>
</reference>
<comment type="caution">
    <text evidence="5">The sequence shown here is derived from an EMBL/GenBank/DDBJ whole genome shotgun (WGS) entry which is preliminary data.</text>
</comment>
<keyword evidence="2" id="KW-0902">Two-component regulatory system</keyword>
<keyword evidence="1 3" id="KW-0597">Phosphoprotein</keyword>
<dbReference type="SMART" id="SM00448">
    <property type="entry name" value="REC"/>
    <property type="match status" value="1"/>
</dbReference>
<dbReference type="PROSITE" id="PS50110">
    <property type="entry name" value="RESPONSE_REGULATORY"/>
    <property type="match status" value="1"/>
</dbReference>
<dbReference type="Pfam" id="PF00072">
    <property type="entry name" value="Response_reg"/>
    <property type="match status" value="1"/>
</dbReference>
<evidence type="ECO:0000256" key="3">
    <source>
        <dbReference type="PROSITE-ProRule" id="PRU00169"/>
    </source>
</evidence>
<accession>A0A916U9I8</accession>
<dbReference type="EMBL" id="BMIL01000005">
    <property type="protein sequence ID" value="GGC64728.1"/>
    <property type="molecule type" value="Genomic_DNA"/>
</dbReference>
<dbReference type="PANTHER" id="PTHR44591:SF14">
    <property type="entry name" value="PROTEIN PILG"/>
    <property type="match status" value="1"/>
</dbReference>
<dbReference type="InterPro" id="IPR001789">
    <property type="entry name" value="Sig_transdc_resp-reg_receiver"/>
</dbReference>
<evidence type="ECO:0000256" key="1">
    <source>
        <dbReference type="ARBA" id="ARBA00022553"/>
    </source>
</evidence>
<evidence type="ECO:0000256" key="2">
    <source>
        <dbReference type="ARBA" id="ARBA00023012"/>
    </source>
</evidence>
<dbReference type="Gene3D" id="3.40.50.2300">
    <property type="match status" value="1"/>
</dbReference>
<sequence length="122" mass="13595">MERVIQIVEDDADIRFIVEYVLEDASYKVESFESAKAFLNRSNKEDVDLVILDVMLPDGSGIDLSKTMKEGSTTRGIPVIIMSAHAASEIALTEGAADGFIQKPFDIDHFIKQVNQFIKSRT</sequence>
<name>A0A916U9I8_9SPHI</name>
<organism evidence="5 6">
    <name type="scientific">Pedobacter quisquiliarum</name>
    <dbReference type="NCBI Taxonomy" id="1834438"/>
    <lineage>
        <taxon>Bacteria</taxon>
        <taxon>Pseudomonadati</taxon>
        <taxon>Bacteroidota</taxon>
        <taxon>Sphingobacteriia</taxon>
        <taxon>Sphingobacteriales</taxon>
        <taxon>Sphingobacteriaceae</taxon>
        <taxon>Pedobacter</taxon>
    </lineage>
</organism>
<evidence type="ECO:0000313" key="5">
    <source>
        <dbReference type="EMBL" id="GGC64728.1"/>
    </source>
</evidence>
<feature type="modified residue" description="4-aspartylphosphate" evidence="3">
    <location>
        <position position="53"/>
    </location>
</feature>
<dbReference type="RefSeq" id="WP_188626541.1">
    <property type="nucleotide sequence ID" value="NZ_BMIL01000005.1"/>
</dbReference>